<dbReference type="KEGG" id="mth:MTH_186"/>
<keyword evidence="2" id="KW-1185">Reference proteome</keyword>
<dbReference type="EMBL" id="AE000666">
    <property type="protein sequence ID" value="AAB84692.1"/>
    <property type="molecule type" value="Genomic_DNA"/>
</dbReference>
<dbReference type="HOGENOM" id="CLU_2930267_0_0_2"/>
<protein>
    <submittedName>
        <fullName evidence="1">Uncharacterized protein</fullName>
    </submittedName>
</protein>
<dbReference type="AlphaFoldDB" id="O26288"/>
<accession>O26288</accession>
<name>O26288_METTH</name>
<organism evidence="1 2">
    <name type="scientific">Methanothermobacter thermautotrophicus (strain ATCC 29096 / DSM 1053 / JCM 10044 / NBRC 100330 / Delta H)</name>
    <name type="common">Methanobacterium thermoautotrophicum</name>
    <dbReference type="NCBI Taxonomy" id="187420"/>
    <lineage>
        <taxon>Archaea</taxon>
        <taxon>Methanobacteriati</taxon>
        <taxon>Methanobacteriota</taxon>
        <taxon>Methanomada group</taxon>
        <taxon>Methanobacteria</taxon>
        <taxon>Methanobacteriales</taxon>
        <taxon>Methanobacteriaceae</taxon>
        <taxon>Methanothermobacter</taxon>
    </lineage>
</organism>
<proteinExistence type="predicted"/>
<dbReference type="InParanoid" id="O26288"/>
<dbReference type="STRING" id="187420.MTH_186"/>
<evidence type="ECO:0000313" key="2">
    <source>
        <dbReference type="Proteomes" id="UP000005223"/>
    </source>
</evidence>
<dbReference type="Proteomes" id="UP000005223">
    <property type="component" value="Chromosome"/>
</dbReference>
<sequence length="60" mass="6960">MVQSFLNKIAIHAHVSSRSAINISIFLNIICKGGIMQRRENIERLIEQLREGDEHMRADR</sequence>
<dbReference type="PIR" id="G69115">
    <property type="entry name" value="G69115"/>
</dbReference>
<dbReference type="PaxDb" id="187420-MTH_186"/>
<dbReference type="EnsemblBacteria" id="AAB84692">
    <property type="protein sequence ID" value="AAB84692"/>
    <property type="gene ID" value="MTH_186"/>
</dbReference>
<gene>
    <name evidence="1" type="ordered locus">MTH_186</name>
</gene>
<evidence type="ECO:0000313" key="1">
    <source>
        <dbReference type="EMBL" id="AAB84692.1"/>
    </source>
</evidence>
<reference evidence="1 2" key="1">
    <citation type="journal article" date="1997" name="J. Bacteriol.">
        <title>Complete genome sequence of Methanobacterium thermoautotrophicum deltaH: functional analysis and comparative genomics.</title>
        <authorList>
            <person name="Smith D.R."/>
            <person name="Doucette-Stamm L.A."/>
            <person name="Deloughery C."/>
            <person name="Lee H.-M."/>
            <person name="Dubois J."/>
            <person name="Aldredge T."/>
            <person name="Bashirzadeh R."/>
            <person name="Blakely D."/>
            <person name="Cook R."/>
            <person name="Gilbert K."/>
            <person name="Harrison D."/>
            <person name="Hoang L."/>
            <person name="Keagle P."/>
            <person name="Lumm W."/>
            <person name="Pothier B."/>
            <person name="Qiu D."/>
            <person name="Spadafora R."/>
            <person name="Vicare R."/>
            <person name="Wang Y."/>
            <person name="Wierzbowski J."/>
            <person name="Gibson R."/>
            <person name="Jiwani N."/>
            <person name="Caruso A."/>
            <person name="Bush D."/>
            <person name="Safer H."/>
            <person name="Patwell D."/>
            <person name="Prabhakar S."/>
            <person name="McDougall S."/>
            <person name="Shimer G."/>
            <person name="Goyal A."/>
            <person name="Pietrovski S."/>
            <person name="Church G.M."/>
            <person name="Daniels C.J."/>
            <person name="Mao J.-i."/>
            <person name="Rice P."/>
            <person name="Nolling J."/>
            <person name="Reeve J.N."/>
        </authorList>
    </citation>
    <scope>NUCLEOTIDE SEQUENCE [LARGE SCALE GENOMIC DNA]</scope>
    <source>
        <strain evidence="2">ATCC 29096 / DSM 1053 / JCM 10044 / NBRC 100330 / Delta H</strain>
    </source>
</reference>